<evidence type="ECO:0000256" key="4">
    <source>
        <dbReference type="ARBA" id="ARBA00035252"/>
    </source>
</evidence>
<evidence type="ECO:0000259" key="9">
    <source>
        <dbReference type="Pfam" id="PF13427"/>
    </source>
</evidence>
<dbReference type="AlphaFoldDB" id="A0A6M4NT32"/>
<name>A0A6M4NT32_VIBCL</name>
<dbReference type="SUPFAM" id="SSF81301">
    <property type="entry name" value="Nucleotidyltransferase"/>
    <property type="match status" value="1"/>
</dbReference>
<reference evidence="10" key="1">
    <citation type="submission" date="2020-03" db="EMBL/GenBank/DDBJ databases">
        <title>Multidrug-resistant IncA/C plasmid from Vibrio cholerae O1 associated with a cholera outbreak in Zimbabwe in 2018.</title>
        <authorList>
            <person name="Smith A.M."/>
            <person name="Ramudzulu M."/>
            <person name="Njamkepo e."/>
            <person name="Weill F.-X."/>
        </authorList>
    </citation>
    <scope>NUCLEOTIDE SEQUENCE</scope>
    <source>
        <strain evidence="10">YA00120881</strain>
        <plasmid evidence="10">pYA00120881</plasmid>
    </source>
</reference>
<comment type="catalytic activity">
    <reaction evidence="6 7">
        <text>streptomycin + ATP = 3''-O-adenylylstreptomycin + diphosphate</text>
        <dbReference type="Rhea" id="RHEA:20245"/>
        <dbReference type="ChEBI" id="CHEBI:30616"/>
        <dbReference type="ChEBI" id="CHEBI:33019"/>
        <dbReference type="ChEBI" id="CHEBI:58007"/>
        <dbReference type="ChEBI" id="CHEBI:58605"/>
        <dbReference type="EC" id="2.7.7.47"/>
    </reaction>
</comment>
<evidence type="ECO:0000256" key="2">
    <source>
        <dbReference type="ARBA" id="ARBA00023251"/>
    </source>
</evidence>
<organism evidence="10">
    <name type="scientific">Vibrio cholerae</name>
    <dbReference type="NCBI Taxonomy" id="666"/>
    <lineage>
        <taxon>Bacteria</taxon>
        <taxon>Pseudomonadati</taxon>
        <taxon>Pseudomonadota</taxon>
        <taxon>Gammaproteobacteria</taxon>
        <taxon>Vibrionales</taxon>
        <taxon>Vibrionaceae</taxon>
        <taxon>Vibrio</taxon>
    </lineage>
</organism>
<keyword evidence="1 7" id="KW-0808">Transferase</keyword>
<dbReference type="GO" id="GO:0070566">
    <property type="term" value="F:adenylyltransferase activity"/>
    <property type="evidence" value="ECO:0007669"/>
    <property type="project" value="InterPro"/>
</dbReference>
<keyword evidence="10" id="KW-0614">Plasmid</keyword>
<keyword evidence="2 7" id="KW-0046">Antibiotic resistance</keyword>
<dbReference type="GO" id="GO:0046677">
    <property type="term" value="P:response to antibiotic"/>
    <property type="evidence" value="ECO:0007669"/>
    <property type="project" value="UniProtKB-KW"/>
</dbReference>
<gene>
    <name evidence="10" type="primary">aadA1</name>
</gene>
<feature type="domain" description="Adenylyltransferase AadA C-terminal" evidence="9">
    <location>
        <begin position="161"/>
        <end position="263"/>
    </location>
</feature>
<feature type="domain" description="Polymerase nucleotidyl transferase" evidence="8">
    <location>
        <begin position="37"/>
        <end position="86"/>
    </location>
</feature>
<dbReference type="InterPro" id="IPR002934">
    <property type="entry name" value="Polymerase_NTP_transf_dom"/>
</dbReference>
<geneLocation type="plasmid" evidence="10">
    <name>pYA00120881</name>
</geneLocation>
<keyword evidence="7" id="KW-0067">ATP-binding</keyword>
<dbReference type="EMBL" id="MT151380">
    <property type="protein sequence ID" value="QJR99914.1"/>
    <property type="molecule type" value="Genomic_DNA"/>
</dbReference>
<proteinExistence type="predicted"/>
<evidence type="ECO:0000256" key="3">
    <source>
        <dbReference type="ARBA" id="ARBA00035126"/>
    </source>
</evidence>
<evidence type="ECO:0000256" key="6">
    <source>
        <dbReference type="ARBA" id="ARBA00048566"/>
    </source>
</evidence>
<protein>
    <recommendedName>
        <fullName evidence="4 7">Aminoglycoside (3'') (9) adenylyltransferase</fullName>
        <ecNumber evidence="3 7">2.7.7.47</ecNumber>
    </recommendedName>
</protein>
<accession>A0A6M4NT32</accession>
<evidence type="ECO:0000259" key="8">
    <source>
        <dbReference type="Pfam" id="PF01909"/>
    </source>
</evidence>
<keyword evidence="7" id="KW-0547">Nucleotide-binding</keyword>
<evidence type="ECO:0000256" key="5">
    <source>
        <dbReference type="ARBA" id="ARBA00047831"/>
    </source>
</evidence>
<dbReference type="PIRSF" id="PIRSF000819">
    <property type="entry name" value="Streptomycin_3-adenylyltransf"/>
    <property type="match status" value="1"/>
</dbReference>
<keyword evidence="7" id="KW-0548">Nucleotidyltransferase</keyword>
<dbReference type="NCBIfam" id="NF010309">
    <property type="entry name" value="PRK13746.1"/>
    <property type="match status" value="1"/>
</dbReference>
<comment type="catalytic activity">
    <reaction evidence="5 7">
        <text>spectinomycin + ATP = 9-O-adenylylspectinomycin + diphosphate</text>
        <dbReference type="Rhea" id="RHEA:63228"/>
        <dbReference type="ChEBI" id="CHEBI:30616"/>
        <dbReference type="ChEBI" id="CHEBI:33019"/>
        <dbReference type="ChEBI" id="CHEBI:146260"/>
        <dbReference type="ChEBI" id="CHEBI:146261"/>
    </reaction>
</comment>
<dbReference type="NCBIfam" id="NF012157">
    <property type="entry name" value="ANT_3pp_I"/>
    <property type="match status" value="1"/>
</dbReference>
<evidence type="ECO:0000256" key="1">
    <source>
        <dbReference type="ARBA" id="ARBA00022679"/>
    </source>
</evidence>
<dbReference type="CDD" id="cd05403">
    <property type="entry name" value="NT_KNTase_like"/>
    <property type="match status" value="1"/>
</dbReference>
<dbReference type="Gene3D" id="3.30.460.10">
    <property type="entry name" value="Beta Polymerase, domain 2"/>
    <property type="match status" value="1"/>
</dbReference>
<dbReference type="NCBIfam" id="NF033126">
    <property type="entry name" value="ANT_3pp_AadA1"/>
    <property type="match status" value="1"/>
</dbReference>
<dbReference type="InterPro" id="IPR043519">
    <property type="entry name" value="NT_sf"/>
</dbReference>
<dbReference type="EC" id="2.7.7.47" evidence="3 7"/>
<dbReference type="Pfam" id="PF01909">
    <property type="entry name" value="NTP_transf_2"/>
    <property type="match status" value="1"/>
</dbReference>
<dbReference type="InterPro" id="IPR025184">
    <property type="entry name" value="AadA_C"/>
</dbReference>
<dbReference type="InterPro" id="IPR024172">
    <property type="entry name" value="AadA/Aad9"/>
</dbReference>
<dbReference type="GO" id="GO:0009012">
    <property type="term" value="F:aminoglycoside 3''-adenylyltransferase activity"/>
    <property type="evidence" value="ECO:0007669"/>
    <property type="project" value="UniProtKB-EC"/>
</dbReference>
<evidence type="ECO:0000256" key="7">
    <source>
        <dbReference type="PIRNR" id="PIRNR000819"/>
    </source>
</evidence>
<sequence>MVAKTKLNIMREVVIAEVSTQLSEVVGVIERHLEPTLLAVHLYGSAVDGGLKPHSDIDLLVTVTVRLDETTRRALINDLLETSASPGESEILRAVEVTIVVHDDIIPWRYPAKRELQFGEWQRNDILAGIFEPATIDIDLAILLTKAREHSVALVGPAAEELFDPVPEQDLFEALNETLTLWNSPPDWAGDERNVVLTLSRIWYSAVTGRIAPKDVAADWAMERLPAQYQPVILEARQAYLGQEEDRLASRADQLEEFVHYVKGEITKVVGK</sequence>
<dbReference type="GO" id="GO:0005524">
    <property type="term" value="F:ATP binding"/>
    <property type="evidence" value="ECO:0007669"/>
    <property type="project" value="UniProtKB-KW"/>
</dbReference>
<dbReference type="Pfam" id="PF13427">
    <property type="entry name" value="AadA_C"/>
    <property type="match status" value="1"/>
</dbReference>
<evidence type="ECO:0000313" key="10">
    <source>
        <dbReference type="EMBL" id="QJR99914.1"/>
    </source>
</evidence>